<sequence length="524" mass="59934">MLLRMGTQLRPSSREPKPMSVLGSDGVYETVDPDELPHSILRRPLELWTGLLAAAPETWGKDSETPVVVYSREQVEGLIVNEQRRWALPDKVDEPRPLELKGSEGESTTTSLVPSDMLPKNKKRNLNWNTLHLSIHAINPITRAKTILSRRKPEQQQEQQPEQQPEQRPVPSPCHLLRMLPLELIILIDDFLSFEDQFAFRLTSLALYRSLSPLTVNCSYHPATRRSIAIFARTHPTILYPAMEASHRLILPSTPGRHTHLYYCNRCELPHHYHAFPPGDKLFYTASTASTRTCRPLDLCPHVSITLARLQSEAANLWSRRPKVSIGVCSHTLRHNYPCFEASVDRGRLQVRNNHVVDARHYHTRTRLQRARAYGAIVRELAFFFEWSVACPHMRSSCWTELCVVARAVIVAVAERRVKGVEPVIRGEEKAHRGMNCRRARQCECDGRDATRKTHSWLRSDGGIDGRCGWNRYYETAKCHCTLVWRIVESGGRMDVVFNLHRKMPLAASTGCTEWLREISSTTK</sequence>
<evidence type="ECO:0008006" key="4">
    <source>
        <dbReference type="Google" id="ProtNLM"/>
    </source>
</evidence>
<evidence type="ECO:0000313" key="2">
    <source>
        <dbReference type="EMBL" id="KAF2667634.1"/>
    </source>
</evidence>
<organism evidence="2 3">
    <name type="scientific">Microthyrium microscopicum</name>
    <dbReference type="NCBI Taxonomy" id="703497"/>
    <lineage>
        <taxon>Eukaryota</taxon>
        <taxon>Fungi</taxon>
        <taxon>Dikarya</taxon>
        <taxon>Ascomycota</taxon>
        <taxon>Pezizomycotina</taxon>
        <taxon>Dothideomycetes</taxon>
        <taxon>Dothideomycetes incertae sedis</taxon>
        <taxon>Microthyriales</taxon>
        <taxon>Microthyriaceae</taxon>
        <taxon>Microthyrium</taxon>
    </lineage>
</organism>
<dbReference type="EMBL" id="MU004237">
    <property type="protein sequence ID" value="KAF2667634.1"/>
    <property type="molecule type" value="Genomic_DNA"/>
</dbReference>
<accession>A0A6A6U9R5</accession>
<protein>
    <recommendedName>
        <fullName evidence="4">F-box domain-containing protein</fullName>
    </recommendedName>
</protein>
<feature type="compositionally biased region" description="Basic and acidic residues" evidence="1">
    <location>
        <begin position="94"/>
        <end position="104"/>
    </location>
</feature>
<evidence type="ECO:0000256" key="1">
    <source>
        <dbReference type="SAM" id="MobiDB-lite"/>
    </source>
</evidence>
<evidence type="ECO:0000313" key="3">
    <source>
        <dbReference type="Proteomes" id="UP000799302"/>
    </source>
</evidence>
<feature type="region of interest" description="Disordered" evidence="1">
    <location>
        <begin position="148"/>
        <end position="172"/>
    </location>
</feature>
<proteinExistence type="predicted"/>
<gene>
    <name evidence="2" type="ORF">BT63DRAFT_296984</name>
</gene>
<name>A0A6A6U9R5_9PEZI</name>
<feature type="region of interest" description="Disordered" evidence="1">
    <location>
        <begin position="94"/>
        <end position="118"/>
    </location>
</feature>
<dbReference type="AlphaFoldDB" id="A0A6A6U9R5"/>
<keyword evidence="3" id="KW-1185">Reference proteome</keyword>
<feature type="compositionally biased region" description="Low complexity" evidence="1">
    <location>
        <begin position="156"/>
        <end position="167"/>
    </location>
</feature>
<reference evidence="2" key="1">
    <citation type="journal article" date="2020" name="Stud. Mycol.">
        <title>101 Dothideomycetes genomes: a test case for predicting lifestyles and emergence of pathogens.</title>
        <authorList>
            <person name="Haridas S."/>
            <person name="Albert R."/>
            <person name="Binder M."/>
            <person name="Bloem J."/>
            <person name="Labutti K."/>
            <person name="Salamov A."/>
            <person name="Andreopoulos B."/>
            <person name="Baker S."/>
            <person name="Barry K."/>
            <person name="Bills G."/>
            <person name="Bluhm B."/>
            <person name="Cannon C."/>
            <person name="Castanera R."/>
            <person name="Culley D."/>
            <person name="Daum C."/>
            <person name="Ezra D."/>
            <person name="Gonzalez J."/>
            <person name="Henrissat B."/>
            <person name="Kuo A."/>
            <person name="Liang C."/>
            <person name="Lipzen A."/>
            <person name="Lutzoni F."/>
            <person name="Magnuson J."/>
            <person name="Mondo S."/>
            <person name="Nolan M."/>
            <person name="Ohm R."/>
            <person name="Pangilinan J."/>
            <person name="Park H.-J."/>
            <person name="Ramirez L."/>
            <person name="Alfaro M."/>
            <person name="Sun H."/>
            <person name="Tritt A."/>
            <person name="Yoshinaga Y."/>
            <person name="Zwiers L.-H."/>
            <person name="Turgeon B."/>
            <person name="Goodwin S."/>
            <person name="Spatafora J."/>
            <person name="Crous P."/>
            <person name="Grigoriev I."/>
        </authorList>
    </citation>
    <scope>NUCLEOTIDE SEQUENCE</scope>
    <source>
        <strain evidence="2">CBS 115976</strain>
    </source>
</reference>
<dbReference type="Proteomes" id="UP000799302">
    <property type="component" value="Unassembled WGS sequence"/>
</dbReference>
<feature type="region of interest" description="Disordered" evidence="1">
    <location>
        <begin position="1"/>
        <end position="25"/>
    </location>
</feature>